<accession>A0A942UZW8</accession>
<dbReference type="EMBL" id="WSFT01000053">
    <property type="protein sequence ID" value="MBS4539854.1"/>
    <property type="molecule type" value="Genomic_DNA"/>
</dbReference>
<evidence type="ECO:0000256" key="3">
    <source>
        <dbReference type="ARBA" id="ARBA00008281"/>
    </source>
</evidence>
<evidence type="ECO:0000313" key="12">
    <source>
        <dbReference type="Proteomes" id="UP000724672"/>
    </source>
</evidence>
<dbReference type="GO" id="GO:0005886">
    <property type="term" value="C:plasma membrane"/>
    <property type="evidence" value="ECO:0007669"/>
    <property type="project" value="UniProtKB-SubCell"/>
</dbReference>
<dbReference type="RefSeq" id="WP_203367765.1">
    <property type="nucleotide sequence ID" value="NZ_WSFT01000053.1"/>
</dbReference>
<evidence type="ECO:0000256" key="6">
    <source>
        <dbReference type="ARBA" id="ARBA00022692"/>
    </source>
</evidence>
<dbReference type="InterPro" id="IPR005503">
    <property type="entry name" value="FliL"/>
</dbReference>
<dbReference type="AlphaFoldDB" id="A0A942UZW8"/>
<dbReference type="PANTHER" id="PTHR35091:SF2">
    <property type="entry name" value="FLAGELLAR PROTEIN FLIL"/>
    <property type="match status" value="1"/>
</dbReference>
<dbReference type="GO" id="GO:0009425">
    <property type="term" value="C:bacterial-type flagellum basal body"/>
    <property type="evidence" value="ECO:0007669"/>
    <property type="project" value="InterPro"/>
</dbReference>
<keyword evidence="6 10" id="KW-0812">Transmembrane</keyword>
<keyword evidence="8 10" id="KW-1133">Transmembrane helix</keyword>
<dbReference type="Pfam" id="PF03748">
    <property type="entry name" value="FliL"/>
    <property type="match status" value="1"/>
</dbReference>
<evidence type="ECO:0000256" key="4">
    <source>
        <dbReference type="ARBA" id="ARBA00022475"/>
    </source>
</evidence>
<dbReference type="PANTHER" id="PTHR35091">
    <property type="entry name" value="FLAGELLAR PROTEIN FLIL"/>
    <property type="match status" value="1"/>
</dbReference>
<sequence>MSFKKILLISLIIFILLVIISGTVFGIFMLKDDEEKKSEDYYYNVGQIYSNLDDSNRILKLNLTVSTKEEELIETFSSKSFLIKDELYKILRNKKIEDIQGKEGQLELKKEIILNLNKIFTTDKINNIYFDELIVQ</sequence>
<evidence type="ECO:0000256" key="7">
    <source>
        <dbReference type="ARBA" id="ARBA00022779"/>
    </source>
</evidence>
<comment type="similarity">
    <text evidence="3 10">Belongs to the FliL family.</text>
</comment>
<protein>
    <recommendedName>
        <fullName evidence="10">Flagellar protein FliL</fullName>
    </recommendedName>
</protein>
<keyword evidence="4 10" id="KW-1003">Cell membrane</keyword>
<feature type="transmembrane region" description="Helical" evidence="10">
    <location>
        <begin position="6"/>
        <end position="30"/>
    </location>
</feature>
<dbReference type="GO" id="GO:0006935">
    <property type="term" value="P:chemotaxis"/>
    <property type="evidence" value="ECO:0007669"/>
    <property type="project" value="UniProtKB-KW"/>
</dbReference>
<evidence type="ECO:0000256" key="2">
    <source>
        <dbReference type="ARBA" id="ARBA00004162"/>
    </source>
</evidence>
<evidence type="ECO:0000256" key="5">
    <source>
        <dbReference type="ARBA" id="ARBA00022500"/>
    </source>
</evidence>
<name>A0A942UZW8_9FIRM</name>
<comment type="subcellular location">
    <subcellularLocation>
        <location evidence="2">Cell membrane</location>
        <topology evidence="2">Single-pass membrane protein</topology>
    </subcellularLocation>
</comment>
<organism evidence="11 12">
    <name type="scientific">Anaeromonas frigoriresistens</name>
    <dbReference type="NCBI Taxonomy" id="2683708"/>
    <lineage>
        <taxon>Bacteria</taxon>
        <taxon>Bacillati</taxon>
        <taxon>Bacillota</taxon>
        <taxon>Tissierellia</taxon>
        <taxon>Tissierellales</taxon>
        <taxon>Thermohalobacteraceae</taxon>
        <taxon>Anaeromonas</taxon>
    </lineage>
</organism>
<keyword evidence="11" id="KW-0969">Cilium</keyword>
<comment type="caution">
    <text evidence="11">The sequence shown here is derived from an EMBL/GenBank/DDBJ whole genome shotgun (WGS) entry which is preliminary data.</text>
</comment>
<evidence type="ECO:0000313" key="11">
    <source>
        <dbReference type="EMBL" id="MBS4539854.1"/>
    </source>
</evidence>
<keyword evidence="11" id="KW-0966">Cell projection</keyword>
<keyword evidence="5 10" id="KW-0145">Chemotaxis</keyword>
<keyword evidence="12" id="KW-1185">Reference proteome</keyword>
<dbReference type="GO" id="GO:0071978">
    <property type="term" value="P:bacterial-type flagellum-dependent swarming motility"/>
    <property type="evidence" value="ECO:0007669"/>
    <property type="project" value="TreeGrafter"/>
</dbReference>
<keyword evidence="7 10" id="KW-0283">Flagellar rotation</keyword>
<gene>
    <name evidence="11" type="ORF">GOQ27_15370</name>
</gene>
<proteinExistence type="inferred from homology"/>
<comment type="function">
    <text evidence="1 10">Controls the rotational direction of flagella during chemotaxis.</text>
</comment>
<dbReference type="Proteomes" id="UP000724672">
    <property type="component" value="Unassembled WGS sequence"/>
</dbReference>
<reference evidence="11" key="1">
    <citation type="submission" date="2019-12" db="EMBL/GenBank/DDBJ databases">
        <title>Clostridiaceae gen. nov. sp. nov., isolated from sediment in Xinjiang, China.</title>
        <authorList>
            <person name="Zhang R."/>
        </authorList>
    </citation>
    <scope>NUCLEOTIDE SEQUENCE</scope>
    <source>
        <strain evidence="11">D2Q-11</strain>
    </source>
</reference>
<evidence type="ECO:0000256" key="1">
    <source>
        <dbReference type="ARBA" id="ARBA00002254"/>
    </source>
</evidence>
<keyword evidence="9 10" id="KW-0472">Membrane</keyword>
<evidence type="ECO:0000256" key="10">
    <source>
        <dbReference type="RuleBase" id="RU364125"/>
    </source>
</evidence>
<evidence type="ECO:0000256" key="8">
    <source>
        <dbReference type="ARBA" id="ARBA00022989"/>
    </source>
</evidence>
<evidence type="ECO:0000256" key="9">
    <source>
        <dbReference type="ARBA" id="ARBA00023136"/>
    </source>
</evidence>
<keyword evidence="11" id="KW-0282">Flagellum</keyword>